<reference evidence="7" key="1">
    <citation type="submission" date="2022-03" db="EMBL/GenBank/DDBJ databases">
        <title>Gramella crocea sp. nov., isolated from activated sludge of a seafood processing plant.</title>
        <authorList>
            <person name="Zhang X."/>
        </authorList>
    </citation>
    <scope>NUCLEOTIDE SEQUENCE</scope>
    <source>
        <strain evidence="7">YJ019</strain>
    </source>
</reference>
<keyword evidence="4" id="KW-0378">Hydrolase</keyword>
<dbReference type="PROSITE" id="PS51257">
    <property type="entry name" value="PROKAR_LIPOPROTEIN"/>
    <property type="match status" value="1"/>
</dbReference>
<keyword evidence="2" id="KW-0645">Protease</keyword>
<protein>
    <submittedName>
        <fullName evidence="7">Leishmanolysin</fullName>
    </submittedName>
</protein>
<accession>A0A9X1V4L7</accession>
<keyword evidence="5" id="KW-0862">Zinc</keyword>
<dbReference type="Proteomes" id="UP001139226">
    <property type="component" value="Unassembled WGS sequence"/>
</dbReference>
<dbReference type="GO" id="GO:0016020">
    <property type="term" value="C:membrane"/>
    <property type="evidence" value="ECO:0007669"/>
    <property type="project" value="InterPro"/>
</dbReference>
<evidence type="ECO:0000313" key="8">
    <source>
        <dbReference type="Proteomes" id="UP001139226"/>
    </source>
</evidence>
<dbReference type="InterPro" id="IPR024079">
    <property type="entry name" value="MetalloPept_cat_dom_sf"/>
</dbReference>
<evidence type="ECO:0000256" key="1">
    <source>
        <dbReference type="ARBA" id="ARBA00001947"/>
    </source>
</evidence>
<comment type="cofactor">
    <cofactor evidence="1">
        <name>Zn(2+)</name>
        <dbReference type="ChEBI" id="CHEBI:29105"/>
    </cofactor>
</comment>
<dbReference type="AlphaFoldDB" id="A0A9X1V4L7"/>
<dbReference type="SUPFAM" id="SSF55486">
    <property type="entry name" value="Metalloproteases ('zincins'), catalytic domain"/>
    <property type="match status" value="1"/>
</dbReference>
<keyword evidence="8" id="KW-1185">Reference proteome</keyword>
<proteinExistence type="predicted"/>
<name>A0A9X1V4L7_9FLAO</name>
<dbReference type="GO" id="GO:0004222">
    <property type="term" value="F:metalloendopeptidase activity"/>
    <property type="evidence" value="ECO:0007669"/>
    <property type="project" value="InterPro"/>
</dbReference>
<dbReference type="GO" id="GO:0006508">
    <property type="term" value="P:proteolysis"/>
    <property type="evidence" value="ECO:0007669"/>
    <property type="project" value="UniProtKB-KW"/>
</dbReference>
<evidence type="ECO:0000256" key="6">
    <source>
        <dbReference type="ARBA" id="ARBA00023049"/>
    </source>
</evidence>
<evidence type="ECO:0000313" key="7">
    <source>
        <dbReference type="EMBL" id="MCH4824145.1"/>
    </source>
</evidence>
<dbReference type="Gene3D" id="3.40.390.10">
    <property type="entry name" value="Collagenase (Catalytic Domain)"/>
    <property type="match status" value="1"/>
</dbReference>
<dbReference type="Pfam" id="PF01457">
    <property type="entry name" value="Peptidase_M8"/>
    <property type="match status" value="1"/>
</dbReference>
<gene>
    <name evidence="7" type="ORF">ML462_13280</name>
</gene>
<organism evidence="7 8">
    <name type="scientific">Christiangramia lutea</name>
    <dbReference type="NCBI Taxonomy" id="1607951"/>
    <lineage>
        <taxon>Bacteria</taxon>
        <taxon>Pseudomonadati</taxon>
        <taxon>Bacteroidota</taxon>
        <taxon>Flavobacteriia</taxon>
        <taxon>Flavobacteriales</taxon>
        <taxon>Flavobacteriaceae</taxon>
        <taxon>Christiangramia</taxon>
    </lineage>
</organism>
<dbReference type="InterPro" id="IPR001577">
    <property type="entry name" value="Peptidase_M8"/>
</dbReference>
<evidence type="ECO:0000256" key="2">
    <source>
        <dbReference type="ARBA" id="ARBA00022670"/>
    </source>
</evidence>
<dbReference type="EMBL" id="JAKVTV010000004">
    <property type="protein sequence ID" value="MCH4824145.1"/>
    <property type="molecule type" value="Genomic_DNA"/>
</dbReference>
<dbReference type="GO" id="GO:0007155">
    <property type="term" value="P:cell adhesion"/>
    <property type="evidence" value="ECO:0007669"/>
    <property type="project" value="InterPro"/>
</dbReference>
<evidence type="ECO:0000256" key="3">
    <source>
        <dbReference type="ARBA" id="ARBA00022723"/>
    </source>
</evidence>
<keyword evidence="3" id="KW-0479">Metal-binding</keyword>
<comment type="caution">
    <text evidence="7">The sequence shown here is derived from an EMBL/GenBank/DDBJ whole genome shotgun (WGS) entry which is preliminary data.</text>
</comment>
<evidence type="ECO:0000256" key="5">
    <source>
        <dbReference type="ARBA" id="ARBA00022833"/>
    </source>
</evidence>
<evidence type="ECO:0000256" key="4">
    <source>
        <dbReference type="ARBA" id="ARBA00022801"/>
    </source>
</evidence>
<sequence>MKYLFPLNGIRMPFRKGSQFTMLSLALFSLIFFSCSEDQVQPVSDQVENSQVKDFTLIEPTKDLIQLEAKSGDDLSKRATQAAGPDRGRFNITLRYLVPPTDRQREVFDAAAARWERSIIKDLPSVSGEVIPSAFGGVPPIITAEEGIIDDLIIEVVLIPIDGPGNILGSAGPRFVRIPELTTISGVMQFDVADLATLEEFDLFEEVIVHEMGHVLGIGTLWNLNIPPLGIDRQLRFGPESDPYYGGKQANVFWNAEGGEFELPIENMGGPGTRLSHWRESALNNELMTGFLNLGYNPLSRITAGSLEDLGYGTANVGEQYDLPRGTEGVDPDNLSEPTEGLNIAAMEELLEPIGVVKIK</sequence>
<dbReference type="RefSeq" id="WP_240714311.1">
    <property type="nucleotide sequence ID" value="NZ_JAKVTV010000004.1"/>
</dbReference>
<dbReference type="GO" id="GO:0046872">
    <property type="term" value="F:metal ion binding"/>
    <property type="evidence" value="ECO:0007669"/>
    <property type="project" value="UniProtKB-KW"/>
</dbReference>
<dbReference type="Gene3D" id="3.90.132.10">
    <property type="entry name" value="Leishmanolysin , domain 2"/>
    <property type="match status" value="1"/>
</dbReference>
<keyword evidence="6" id="KW-0482">Metalloprotease</keyword>